<feature type="compositionally biased region" description="Basic and acidic residues" evidence="1">
    <location>
        <begin position="12"/>
        <end position="23"/>
    </location>
</feature>
<gene>
    <name evidence="2" type="ORF">AN963_12380</name>
</gene>
<feature type="region of interest" description="Disordered" evidence="1">
    <location>
        <begin position="1"/>
        <end position="48"/>
    </location>
</feature>
<accession>A0ABR5N5B6</accession>
<name>A0ABR5N5B6_BRECH</name>
<evidence type="ECO:0008006" key="4">
    <source>
        <dbReference type="Google" id="ProtNLM"/>
    </source>
</evidence>
<keyword evidence="3" id="KW-1185">Reference proteome</keyword>
<evidence type="ECO:0000313" key="3">
    <source>
        <dbReference type="Proteomes" id="UP000051063"/>
    </source>
</evidence>
<reference evidence="2 3" key="1">
    <citation type="submission" date="2015-09" db="EMBL/GenBank/DDBJ databases">
        <title>Genome sequencing project for genomic taxonomy and phylogenomics of Bacillus-like bacteria.</title>
        <authorList>
            <person name="Liu B."/>
            <person name="Wang J."/>
            <person name="Zhu Y."/>
            <person name="Liu G."/>
            <person name="Chen Q."/>
            <person name="Chen Z."/>
            <person name="Lan J."/>
            <person name="Che J."/>
            <person name="Ge C."/>
            <person name="Shi H."/>
            <person name="Pan Z."/>
            <person name="Liu X."/>
        </authorList>
    </citation>
    <scope>NUCLEOTIDE SEQUENCE [LARGE SCALE GENOMIC DNA]</scope>
    <source>
        <strain evidence="2 3">DSM 8552</strain>
    </source>
</reference>
<comment type="caution">
    <text evidence="2">The sequence shown here is derived from an EMBL/GenBank/DDBJ whole genome shotgun (WGS) entry which is preliminary data.</text>
</comment>
<evidence type="ECO:0000313" key="2">
    <source>
        <dbReference type="EMBL" id="KQL45829.1"/>
    </source>
</evidence>
<proteinExistence type="predicted"/>
<sequence length="66" mass="7291">MLCKSPINETAVQEKGEKSEGIRDTAQAEWKKGNTLERPPLGDILDPTTLDAVPLLEWSRTGKTPE</sequence>
<dbReference type="EMBL" id="LJJB01000010">
    <property type="protein sequence ID" value="KQL45829.1"/>
    <property type="molecule type" value="Genomic_DNA"/>
</dbReference>
<dbReference type="Proteomes" id="UP000051063">
    <property type="component" value="Unassembled WGS sequence"/>
</dbReference>
<evidence type="ECO:0000256" key="1">
    <source>
        <dbReference type="SAM" id="MobiDB-lite"/>
    </source>
</evidence>
<protein>
    <recommendedName>
        <fullName evidence="4">Transposase</fullName>
    </recommendedName>
</protein>
<organism evidence="2 3">
    <name type="scientific">Brevibacillus choshinensis</name>
    <dbReference type="NCBI Taxonomy" id="54911"/>
    <lineage>
        <taxon>Bacteria</taxon>
        <taxon>Bacillati</taxon>
        <taxon>Bacillota</taxon>
        <taxon>Bacilli</taxon>
        <taxon>Bacillales</taxon>
        <taxon>Paenibacillaceae</taxon>
        <taxon>Brevibacillus</taxon>
    </lineage>
</organism>